<accession>A0AAX6II43</accession>
<reference evidence="2" key="1">
    <citation type="journal article" date="2023" name="GigaByte">
        <title>Genome assembly of the bearded iris, Iris pallida Lam.</title>
        <authorList>
            <person name="Bruccoleri R.E."/>
            <person name="Oakeley E.J."/>
            <person name="Faust A.M.E."/>
            <person name="Altorfer M."/>
            <person name="Dessus-Babus S."/>
            <person name="Burckhardt D."/>
            <person name="Oertli M."/>
            <person name="Naumann U."/>
            <person name="Petersen F."/>
            <person name="Wong J."/>
        </authorList>
    </citation>
    <scope>NUCLEOTIDE SEQUENCE</scope>
    <source>
        <strain evidence="2">GSM-AAB239-AS_SAM_17_03QT</strain>
    </source>
</reference>
<organism evidence="2 3">
    <name type="scientific">Iris pallida</name>
    <name type="common">Sweet iris</name>
    <dbReference type="NCBI Taxonomy" id="29817"/>
    <lineage>
        <taxon>Eukaryota</taxon>
        <taxon>Viridiplantae</taxon>
        <taxon>Streptophyta</taxon>
        <taxon>Embryophyta</taxon>
        <taxon>Tracheophyta</taxon>
        <taxon>Spermatophyta</taxon>
        <taxon>Magnoliopsida</taxon>
        <taxon>Liliopsida</taxon>
        <taxon>Asparagales</taxon>
        <taxon>Iridaceae</taxon>
        <taxon>Iridoideae</taxon>
        <taxon>Irideae</taxon>
        <taxon>Iris</taxon>
    </lineage>
</organism>
<dbReference type="Proteomes" id="UP001140949">
    <property type="component" value="Unassembled WGS sequence"/>
</dbReference>
<proteinExistence type="predicted"/>
<sequence>MLDEITRRSFLSFLEGQIHINTRLSQVCHSFVETVRWVDSILVDTKLALVAIRRSRTQLAAVVS</sequence>
<reference evidence="2" key="2">
    <citation type="submission" date="2023-04" db="EMBL/GenBank/DDBJ databases">
        <authorList>
            <person name="Bruccoleri R.E."/>
            <person name="Oakeley E.J."/>
            <person name="Faust A.-M."/>
            <person name="Dessus-Babus S."/>
            <person name="Altorfer M."/>
            <person name="Burckhardt D."/>
            <person name="Oertli M."/>
            <person name="Naumann U."/>
            <person name="Petersen F."/>
            <person name="Wong J."/>
        </authorList>
    </citation>
    <scope>NUCLEOTIDE SEQUENCE</scope>
    <source>
        <strain evidence="2">GSM-AAB239-AS_SAM_17_03QT</strain>
        <tissue evidence="2">Leaf</tissue>
    </source>
</reference>
<evidence type="ECO:0000313" key="1">
    <source>
        <dbReference type="EMBL" id="KAJ6828655.1"/>
    </source>
</evidence>
<dbReference type="AlphaFoldDB" id="A0AAX6II43"/>
<gene>
    <name evidence="2" type="ORF">M6B38_252850</name>
    <name evidence="1" type="ORF">M6B38_362525</name>
</gene>
<evidence type="ECO:0000313" key="2">
    <source>
        <dbReference type="EMBL" id="KAJ6852892.1"/>
    </source>
</evidence>
<name>A0AAX6II43_IRIPA</name>
<dbReference type="EMBL" id="JANAVB010001399">
    <property type="protein sequence ID" value="KAJ6852892.1"/>
    <property type="molecule type" value="Genomic_DNA"/>
</dbReference>
<evidence type="ECO:0000313" key="3">
    <source>
        <dbReference type="Proteomes" id="UP001140949"/>
    </source>
</evidence>
<keyword evidence="3" id="KW-1185">Reference proteome</keyword>
<comment type="caution">
    <text evidence="2">The sequence shown here is derived from an EMBL/GenBank/DDBJ whole genome shotgun (WGS) entry which is preliminary data.</text>
</comment>
<dbReference type="EMBL" id="JANAVB010019118">
    <property type="protein sequence ID" value="KAJ6828655.1"/>
    <property type="molecule type" value="Genomic_DNA"/>
</dbReference>
<protein>
    <submittedName>
        <fullName evidence="2">Uncharacterized protein</fullName>
    </submittedName>
</protein>